<dbReference type="Pfam" id="PF03471">
    <property type="entry name" value="CorC_HlyC"/>
    <property type="match status" value="1"/>
</dbReference>
<dbReference type="InterPro" id="IPR016169">
    <property type="entry name" value="FAD-bd_PCMH_sub2"/>
</dbReference>
<accession>A0ABU5TTF6</accession>
<keyword evidence="3" id="KW-1185">Reference proteome</keyword>
<name>A0ABU5TTF6_9CYAN</name>
<dbReference type="SUPFAM" id="SSF56176">
    <property type="entry name" value="FAD-binding/transporter-associated domain-like"/>
    <property type="match status" value="1"/>
</dbReference>
<evidence type="ECO:0000259" key="1">
    <source>
        <dbReference type="Pfam" id="PF03471"/>
    </source>
</evidence>
<comment type="caution">
    <text evidence="2">The sequence shown here is derived from an EMBL/GenBank/DDBJ whole genome shotgun (WGS) entry which is preliminary data.</text>
</comment>
<protein>
    <submittedName>
        <fullName evidence="2">Transporter associated domain-containing protein</fullName>
    </submittedName>
</protein>
<gene>
    <name evidence="2" type="ORF">VB854_03325</name>
</gene>
<evidence type="ECO:0000313" key="3">
    <source>
        <dbReference type="Proteomes" id="UP001301728"/>
    </source>
</evidence>
<dbReference type="EMBL" id="JAYGHT010000006">
    <property type="protein sequence ID" value="MEA5517977.1"/>
    <property type="molecule type" value="Genomic_DNA"/>
</dbReference>
<evidence type="ECO:0000313" key="2">
    <source>
        <dbReference type="EMBL" id="MEA5517977.1"/>
    </source>
</evidence>
<dbReference type="Proteomes" id="UP001301728">
    <property type="component" value="Unassembled WGS sequence"/>
</dbReference>
<feature type="domain" description="Transporter-associated" evidence="1">
    <location>
        <begin position="1"/>
        <end position="38"/>
    </location>
</feature>
<dbReference type="InterPro" id="IPR036318">
    <property type="entry name" value="FAD-bd_PCMH-like_sf"/>
</dbReference>
<dbReference type="Gene3D" id="3.30.465.10">
    <property type="match status" value="1"/>
</dbReference>
<sequence>MITHLSRIPSVADHFEWNGLRIEVVDMDGNRVDKVLVMPISRNPIPRQLD</sequence>
<proteinExistence type="predicted"/>
<dbReference type="InterPro" id="IPR005170">
    <property type="entry name" value="Transptr-assoc_dom"/>
</dbReference>
<reference evidence="2 3" key="1">
    <citation type="submission" date="2023-12" db="EMBL/GenBank/DDBJ databases">
        <title>Baltic Sea Cyanobacteria.</title>
        <authorList>
            <person name="Delbaje E."/>
            <person name="Fewer D.P."/>
            <person name="Shishido T.K."/>
        </authorList>
    </citation>
    <scope>NUCLEOTIDE SEQUENCE [LARGE SCALE GENOMIC DNA]</scope>
    <source>
        <strain evidence="2 3">CCNP 1315</strain>
    </source>
</reference>
<organism evidence="2 3">
    <name type="scientific">Limnoraphis robusta CCNP1315</name>
    <dbReference type="NCBI Taxonomy" id="3110306"/>
    <lineage>
        <taxon>Bacteria</taxon>
        <taxon>Bacillati</taxon>
        <taxon>Cyanobacteriota</taxon>
        <taxon>Cyanophyceae</taxon>
        <taxon>Oscillatoriophycideae</taxon>
        <taxon>Oscillatoriales</taxon>
        <taxon>Sirenicapillariaceae</taxon>
        <taxon>Limnoraphis</taxon>
    </lineage>
</organism>
<dbReference type="RefSeq" id="WP_323221579.1">
    <property type="nucleotide sequence ID" value="NZ_JAYGHT010000006.1"/>
</dbReference>